<organism evidence="1 2">
    <name type="scientific">Portunus trituberculatus</name>
    <name type="common">Swimming crab</name>
    <name type="synonym">Neptunus trituberculatus</name>
    <dbReference type="NCBI Taxonomy" id="210409"/>
    <lineage>
        <taxon>Eukaryota</taxon>
        <taxon>Metazoa</taxon>
        <taxon>Ecdysozoa</taxon>
        <taxon>Arthropoda</taxon>
        <taxon>Crustacea</taxon>
        <taxon>Multicrustacea</taxon>
        <taxon>Malacostraca</taxon>
        <taxon>Eumalacostraca</taxon>
        <taxon>Eucarida</taxon>
        <taxon>Decapoda</taxon>
        <taxon>Pleocyemata</taxon>
        <taxon>Brachyura</taxon>
        <taxon>Eubrachyura</taxon>
        <taxon>Portunoidea</taxon>
        <taxon>Portunidae</taxon>
        <taxon>Portuninae</taxon>
        <taxon>Portunus</taxon>
    </lineage>
</organism>
<evidence type="ECO:0000313" key="1">
    <source>
        <dbReference type="EMBL" id="MPC73576.1"/>
    </source>
</evidence>
<proteinExistence type="predicted"/>
<sequence length="122" mass="13650">MYKILGLIPGYVYQQHEDQDRTIGKKQKKVKEMEERSLLVIQGGNNLEATGAEETVKGVIEAVRAAEDKKMSVAVVGVLRHLREGVLYEKTKRDKLDALQETPEAENGMACREKGECQLSGF</sequence>
<gene>
    <name evidence="1" type="ORF">E2C01_067910</name>
</gene>
<name>A0A5B7HV42_PORTR</name>
<accession>A0A5B7HV42</accession>
<comment type="caution">
    <text evidence="1">The sequence shown here is derived from an EMBL/GenBank/DDBJ whole genome shotgun (WGS) entry which is preliminary data.</text>
</comment>
<evidence type="ECO:0000313" key="2">
    <source>
        <dbReference type="Proteomes" id="UP000324222"/>
    </source>
</evidence>
<protein>
    <submittedName>
        <fullName evidence="1">Uncharacterized protein</fullName>
    </submittedName>
</protein>
<dbReference type="EMBL" id="VSRR010037065">
    <property type="protein sequence ID" value="MPC73576.1"/>
    <property type="molecule type" value="Genomic_DNA"/>
</dbReference>
<keyword evidence="2" id="KW-1185">Reference proteome</keyword>
<dbReference type="Proteomes" id="UP000324222">
    <property type="component" value="Unassembled WGS sequence"/>
</dbReference>
<reference evidence="1 2" key="1">
    <citation type="submission" date="2019-05" db="EMBL/GenBank/DDBJ databases">
        <title>Another draft genome of Portunus trituberculatus and its Hox gene families provides insights of decapod evolution.</title>
        <authorList>
            <person name="Jeong J.-H."/>
            <person name="Song I."/>
            <person name="Kim S."/>
            <person name="Choi T."/>
            <person name="Kim D."/>
            <person name="Ryu S."/>
            <person name="Kim W."/>
        </authorList>
    </citation>
    <scope>NUCLEOTIDE SEQUENCE [LARGE SCALE GENOMIC DNA]</scope>
    <source>
        <tissue evidence="1">Muscle</tissue>
    </source>
</reference>
<dbReference type="AlphaFoldDB" id="A0A5B7HV42"/>